<dbReference type="EMBL" id="KU501220">
    <property type="protein sequence ID" value="AML60670.1"/>
    <property type="molecule type" value="Genomic_DNA"/>
</dbReference>
<accession>A0A140F2N6</accession>
<evidence type="ECO:0000313" key="4">
    <source>
        <dbReference type="EMBL" id="AML60670.1"/>
    </source>
</evidence>
<dbReference type="GeneID" id="26994727"/>
<dbReference type="GO" id="GO:0005840">
    <property type="term" value="C:ribosome"/>
    <property type="evidence" value="ECO:0007669"/>
    <property type="project" value="UniProtKB-KW"/>
</dbReference>
<evidence type="ECO:0000256" key="1">
    <source>
        <dbReference type="ARBA" id="ARBA00006471"/>
    </source>
</evidence>
<comment type="similarity">
    <text evidence="1">Belongs to the universal ribosomal protein uS8 family.</text>
</comment>
<dbReference type="GO" id="GO:0005737">
    <property type="term" value="C:cytoplasm"/>
    <property type="evidence" value="ECO:0007669"/>
    <property type="project" value="UniProtKB-ARBA"/>
</dbReference>
<dbReference type="Pfam" id="PF00410">
    <property type="entry name" value="Ribosomal_S8"/>
    <property type="match status" value="1"/>
</dbReference>
<geneLocation type="mitochondrion" evidence="4"/>
<dbReference type="InterPro" id="IPR035987">
    <property type="entry name" value="Ribosomal_uS8_sf"/>
</dbReference>
<dbReference type="AlphaFoldDB" id="A0A140F2N6"/>
<keyword evidence="3" id="KW-0687">Ribonucleoprotein</keyword>
<sequence>MRYSIWSMYSNIKNGLMSGQRSILYPKTFLCSRILKVLYKEGYINGFRTDPLNTKYYEIFLKFHNGRPVISRIQTVSRPGRRIYASIDTLWKLDTSFLTLIVSTSKGIFSDKECRRYSQGGEVLCVIF</sequence>
<name>A0A140F2N6_9STRA</name>
<dbReference type="GO" id="GO:0006412">
    <property type="term" value="P:translation"/>
    <property type="evidence" value="ECO:0007669"/>
    <property type="project" value="InterPro"/>
</dbReference>
<dbReference type="SUPFAM" id="SSF56047">
    <property type="entry name" value="Ribosomal protein S8"/>
    <property type="match status" value="1"/>
</dbReference>
<keyword evidence="4" id="KW-0496">Mitochondrion</keyword>
<keyword evidence="2 4" id="KW-0689">Ribosomal protein</keyword>
<organism evidence="4">
    <name type="scientific">Trachydiscus minutus</name>
    <dbReference type="NCBI Taxonomy" id="1032745"/>
    <lineage>
        <taxon>Eukaryota</taxon>
        <taxon>Sar</taxon>
        <taxon>Stramenopiles</taxon>
        <taxon>Ochrophyta</taxon>
        <taxon>Eustigmatophyceae</taxon>
        <taxon>Goniochloridales</taxon>
        <taxon>Goniochloridaceae</taxon>
        <taxon>Trachydiscus</taxon>
    </lineage>
</organism>
<dbReference type="Gene3D" id="3.30.1370.30">
    <property type="match status" value="1"/>
</dbReference>
<dbReference type="Gene3D" id="3.30.1490.10">
    <property type="match status" value="1"/>
</dbReference>
<reference evidence="4" key="1">
    <citation type="journal article" date="2016" name="Genome Biol. Evol.">
        <title>A Comparative Analysis of Mitochondrial Genomes in Eustigmatophyte Algae.</title>
        <authorList>
            <person name="Sevcikova T."/>
            <person name="Klimes V."/>
            <person name="Zbrankova V."/>
            <person name="Strnad H."/>
            <person name="Hroudova M."/>
            <person name="Vlcek C."/>
            <person name="Elias M."/>
        </authorList>
    </citation>
    <scope>NUCLEOTIDE SEQUENCE</scope>
    <source>
        <strain evidence="4">CCALA 838</strain>
    </source>
</reference>
<dbReference type="FunFam" id="3.30.1490.10:FF:000001">
    <property type="entry name" value="30S ribosomal protein S8"/>
    <property type="match status" value="1"/>
</dbReference>
<protein>
    <submittedName>
        <fullName evidence="4">Ribosomal protein S8</fullName>
    </submittedName>
</protein>
<dbReference type="PANTHER" id="PTHR11758">
    <property type="entry name" value="40S RIBOSOMAL PROTEIN S15A"/>
    <property type="match status" value="1"/>
</dbReference>
<gene>
    <name evidence="4" type="primary">rps8</name>
</gene>
<evidence type="ECO:0000256" key="2">
    <source>
        <dbReference type="ARBA" id="ARBA00022980"/>
    </source>
</evidence>
<dbReference type="RefSeq" id="YP_009237659.1">
    <property type="nucleotide sequence ID" value="NC_029643.1"/>
</dbReference>
<evidence type="ECO:0000256" key="3">
    <source>
        <dbReference type="ARBA" id="ARBA00023274"/>
    </source>
</evidence>
<dbReference type="GO" id="GO:0003735">
    <property type="term" value="F:structural constituent of ribosome"/>
    <property type="evidence" value="ECO:0007669"/>
    <property type="project" value="InterPro"/>
</dbReference>
<dbReference type="GO" id="GO:1990904">
    <property type="term" value="C:ribonucleoprotein complex"/>
    <property type="evidence" value="ECO:0007669"/>
    <property type="project" value="UniProtKB-KW"/>
</dbReference>
<proteinExistence type="inferred from homology"/>
<dbReference type="InterPro" id="IPR000630">
    <property type="entry name" value="Ribosomal_uS8"/>
</dbReference>